<sequence length="235" mass="23043">MVRRSLALAAAAGIAMTATVVLVDASPALAAPTLKVSKTTGLKDGEQVTVSGTGFTKNLQQIAIGQCIKDVKGPADCNLSGGSQFTNADGTGKTPTLTLKMSKSFGGHDCAKVACVIAAQILPSSAPEETVNANRAAVAITFTTGGGTATKAPTPTATTKSPSAGSTTTSSSASSSTTAAGGTGGDGSTSGDALAKTGPGLEWATVVLIGGGLLLPGLGLIAVLPARRRRMASFH</sequence>
<keyword evidence="7" id="KW-1133">Transmembrane helix</keyword>
<keyword evidence="7" id="KW-0472">Membrane</keyword>
<keyword evidence="5" id="KW-1015">Disulfide bond</keyword>
<keyword evidence="10" id="KW-1185">Reference proteome</keyword>
<keyword evidence="3" id="KW-0044">Antibiotic</keyword>
<name>A0A285KRJ7_9ACTN</name>
<evidence type="ECO:0000256" key="3">
    <source>
        <dbReference type="ARBA" id="ARBA00023022"/>
    </source>
</evidence>
<organism evidence="9 10">
    <name type="scientific">Paractinoplanes atraurantiacus</name>
    <dbReference type="NCBI Taxonomy" id="1036182"/>
    <lineage>
        <taxon>Bacteria</taxon>
        <taxon>Bacillati</taxon>
        <taxon>Actinomycetota</taxon>
        <taxon>Actinomycetes</taxon>
        <taxon>Micromonosporales</taxon>
        <taxon>Micromonosporaceae</taxon>
        <taxon>Paractinoplanes</taxon>
    </lineage>
</organism>
<evidence type="ECO:0000313" key="9">
    <source>
        <dbReference type="EMBL" id="SNY75278.1"/>
    </source>
</evidence>
<evidence type="ECO:0000256" key="6">
    <source>
        <dbReference type="SAM" id="MobiDB-lite"/>
    </source>
</evidence>
<keyword evidence="4" id="KW-0238">DNA-binding</keyword>
<dbReference type="Pfam" id="PF00960">
    <property type="entry name" value="Neocarzinostat"/>
    <property type="match status" value="1"/>
</dbReference>
<dbReference type="GO" id="GO:0003677">
    <property type="term" value="F:DNA binding"/>
    <property type="evidence" value="ECO:0007669"/>
    <property type="project" value="UniProtKB-KW"/>
</dbReference>
<dbReference type="RefSeq" id="WP_097329290.1">
    <property type="nucleotide sequence ID" value="NZ_OBDY01000056.1"/>
</dbReference>
<dbReference type="EMBL" id="OBDY01000056">
    <property type="protein sequence ID" value="SNY75278.1"/>
    <property type="molecule type" value="Genomic_DNA"/>
</dbReference>
<accession>A0A285KRJ7</accession>
<evidence type="ECO:0000313" key="10">
    <source>
        <dbReference type="Proteomes" id="UP000219612"/>
    </source>
</evidence>
<feature type="transmembrane region" description="Helical" evidence="7">
    <location>
        <begin position="203"/>
        <end position="224"/>
    </location>
</feature>
<proteinExistence type="inferred from homology"/>
<dbReference type="AlphaFoldDB" id="A0A285KRJ7"/>
<protein>
    <submittedName>
        <fullName evidence="9">Neocarzinostatin family protein</fullName>
    </submittedName>
</protein>
<dbReference type="Gene3D" id="2.60.40.230">
    <property type="entry name" value="Neocarzinostatin-like"/>
    <property type="match status" value="1"/>
</dbReference>
<evidence type="ECO:0000256" key="7">
    <source>
        <dbReference type="SAM" id="Phobius"/>
    </source>
</evidence>
<dbReference type="InterPro" id="IPR002186">
    <property type="entry name" value="Neocarzinostatin_fam"/>
</dbReference>
<dbReference type="InterPro" id="IPR027273">
    <property type="entry name" value="Neocarzinostatin-like"/>
</dbReference>
<dbReference type="Proteomes" id="UP000219612">
    <property type="component" value="Unassembled WGS sequence"/>
</dbReference>
<evidence type="ECO:0000256" key="8">
    <source>
        <dbReference type="SAM" id="SignalP"/>
    </source>
</evidence>
<dbReference type="SUPFAM" id="SSF49319">
    <property type="entry name" value="Actinoxanthin-like"/>
    <property type="match status" value="1"/>
</dbReference>
<dbReference type="OrthoDB" id="3294823at2"/>
<evidence type="ECO:0000256" key="1">
    <source>
        <dbReference type="ARBA" id="ARBA00010648"/>
    </source>
</evidence>
<evidence type="ECO:0000256" key="4">
    <source>
        <dbReference type="ARBA" id="ARBA00023125"/>
    </source>
</evidence>
<feature type="signal peptide" evidence="8">
    <location>
        <begin position="1"/>
        <end position="30"/>
    </location>
</feature>
<gene>
    <name evidence="9" type="ORF">SAMN05421748_15622</name>
</gene>
<feature type="region of interest" description="Disordered" evidence="6">
    <location>
        <begin position="145"/>
        <end position="193"/>
    </location>
</feature>
<keyword evidence="8" id="KW-0732">Signal</keyword>
<keyword evidence="7" id="KW-0812">Transmembrane</keyword>
<dbReference type="GO" id="GO:0042742">
    <property type="term" value="P:defense response to bacterium"/>
    <property type="evidence" value="ECO:0007669"/>
    <property type="project" value="UniProtKB-KW"/>
</dbReference>
<feature type="chain" id="PRO_5012086335" evidence="8">
    <location>
        <begin position="31"/>
        <end position="235"/>
    </location>
</feature>
<evidence type="ECO:0000256" key="5">
    <source>
        <dbReference type="ARBA" id="ARBA00023157"/>
    </source>
</evidence>
<evidence type="ECO:0000256" key="2">
    <source>
        <dbReference type="ARBA" id="ARBA00022529"/>
    </source>
</evidence>
<comment type="similarity">
    <text evidence="1">Belongs to the neocarzinostatin family.</text>
</comment>
<feature type="compositionally biased region" description="Low complexity" evidence="6">
    <location>
        <begin position="149"/>
        <end position="180"/>
    </location>
</feature>
<keyword evidence="2" id="KW-0929">Antimicrobial</keyword>
<reference evidence="9 10" key="1">
    <citation type="submission" date="2017-09" db="EMBL/GenBank/DDBJ databases">
        <authorList>
            <person name="Ehlers B."/>
            <person name="Leendertz F.H."/>
        </authorList>
    </citation>
    <scope>NUCLEOTIDE SEQUENCE [LARGE SCALE GENOMIC DNA]</scope>
    <source>
        <strain evidence="9 10">CGMCC 4.6857</strain>
    </source>
</reference>